<evidence type="ECO:0000256" key="3">
    <source>
        <dbReference type="ARBA" id="ARBA00023157"/>
    </source>
</evidence>
<dbReference type="PANTHER" id="PTHR12015:SF186">
    <property type="entry name" value="C-C MOTIF CHEMOKINE 21-LIKE-RELATED"/>
    <property type="match status" value="1"/>
</dbReference>
<dbReference type="Gene3D" id="2.40.50.40">
    <property type="match status" value="1"/>
</dbReference>
<dbReference type="InterPro" id="IPR000827">
    <property type="entry name" value="Chemokine_CC_CS"/>
</dbReference>
<evidence type="ECO:0000313" key="7">
    <source>
        <dbReference type="Proteomes" id="UP000261620"/>
    </source>
</evidence>
<reference evidence="6" key="2">
    <citation type="submission" date="2025-09" db="UniProtKB">
        <authorList>
            <consortium name="Ensembl"/>
        </authorList>
    </citation>
    <scope>IDENTIFICATION</scope>
</reference>
<dbReference type="GO" id="GO:0006955">
    <property type="term" value="P:immune response"/>
    <property type="evidence" value="ECO:0007669"/>
    <property type="project" value="InterPro"/>
</dbReference>
<protein>
    <recommendedName>
        <fullName evidence="4">C-C motif chemokine</fullName>
    </recommendedName>
</protein>
<comment type="similarity">
    <text evidence="1 4">Belongs to the intercrine beta (chemokine CC) family.</text>
</comment>
<dbReference type="PANTHER" id="PTHR12015">
    <property type="entry name" value="SMALL INDUCIBLE CYTOKINE A"/>
    <property type="match status" value="1"/>
</dbReference>
<dbReference type="InterPro" id="IPR036048">
    <property type="entry name" value="Interleukin_8-like_sf"/>
</dbReference>
<feature type="signal peptide" evidence="4">
    <location>
        <begin position="1"/>
        <end position="20"/>
    </location>
</feature>
<feature type="domain" description="Chemokine interleukin-8-like" evidence="5">
    <location>
        <begin position="24"/>
        <end position="86"/>
    </location>
</feature>
<dbReference type="Proteomes" id="UP000261620">
    <property type="component" value="Unplaced"/>
</dbReference>
<dbReference type="GO" id="GO:0008009">
    <property type="term" value="F:chemokine activity"/>
    <property type="evidence" value="ECO:0007669"/>
    <property type="project" value="InterPro"/>
</dbReference>
<evidence type="ECO:0000256" key="4">
    <source>
        <dbReference type="RuleBase" id="RU361150"/>
    </source>
</evidence>
<reference evidence="6" key="1">
    <citation type="submission" date="2025-08" db="UniProtKB">
        <authorList>
            <consortium name="Ensembl"/>
        </authorList>
    </citation>
    <scope>IDENTIFICATION</scope>
</reference>
<dbReference type="GO" id="GO:0005615">
    <property type="term" value="C:extracellular space"/>
    <property type="evidence" value="ECO:0007669"/>
    <property type="project" value="UniProtKB-KW"/>
</dbReference>
<evidence type="ECO:0000256" key="2">
    <source>
        <dbReference type="ARBA" id="ARBA00022514"/>
    </source>
</evidence>
<dbReference type="PROSITE" id="PS00472">
    <property type="entry name" value="SMALL_CYTOKINES_CC"/>
    <property type="match status" value="1"/>
</dbReference>
<dbReference type="SMART" id="SM00199">
    <property type="entry name" value="SCY"/>
    <property type="match status" value="1"/>
</dbReference>
<dbReference type="SUPFAM" id="SSF54117">
    <property type="entry name" value="Interleukin 8-like chemokines"/>
    <property type="match status" value="1"/>
</dbReference>
<dbReference type="Pfam" id="PF00048">
    <property type="entry name" value="IL8"/>
    <property type="match status" value="1"/>
</dbReference>
<proteinExistence type="inferred from homology"/>
<keyword evidence="4" id="KW-0732">Signal</keyword>
<evidence type="ECO:0000256" key="1">
    <source>
        <dbReference type="ARBA" id="ARBA00010868"/>
    </source>
</evidence>
<evidence type="ECO:0000259" key="5">
    <source>
        <dbReference type="SMART" id="SM00199"/>
    </source>
</evidence>
<dbReference type="CDD" id="cd00169">
    <property type="entry name" value="Chemokine"/>
    <property type="match status" value="1"/>
</dbReference>
<dbReference type="InterPro" id="IPR001811">
    <property type="entry name" value="Chemokine_IL8-like_dom"/>
</dbReference>
<sequence>MRFNILFFVLIVSCLCLAMAQVNYEDCCLTYMKKMRHRSKKHAVGYRLQITDGSCNIPAVIFTTKRGLVFCTDPRESWVKDLMMHVDKKHNKGNKIPHGKVRHTRR</sequence>
<comment type="subcellular location">
    <subcellularLocation>
        <location evidence="4">Secreted</location>
    </subcellularLocation>
</comment>
<keyword evidence="2 4" id="KW-0202">Cytokine</keyword>
<feature type="chain" id="PRO_5018378813" description="C-C motif chemokine" evidence="4">
    <location>
        <begin position="21"/>
        <end position="106"/>
    </location>
</feature>
<organism evidence="6 7">
    <name type="scientific">Mola mola</name>
    <name type="common">Ocean sunfish</name>
    <name type="synonym">Tetraodon mola</name>
    <dbReference type="NCBI Taxonomy" id="94237"/>
    <lineage>
        <taxon>Eukaryota</taxon>
        <taxon>Metazoa</taxon>
        <taxon>Chordata</taxon>
        <taxon>Craniata</taxon>
        <taxon>Vertebrata</taxon>
        <taxon>Euteleostomi</taxon>
        <taxon>Actinopterygii</taxon>
        <taxon>Neopterygii</taxon>
        <taxon>Teleostei</taxon>
        <taxon>Neoteleostei</taxon>
        <taxon>Acanthomorphata</taxon>
        <taxon>Eupercaria</taxon>
        <taxon>Tetraodontiformes</taxon>
        <taxon>Molidae</taxon>
        <taxon>Mola</taxon>
    </lineage>
</organism>
<keyword evidence="7" id="KW-1185">Reference proteome</keyword>
<evidence type="ECO:0000313" key="6">
    <source>
        <dbReference type="Ensembl" id="ENSMMOP00000027633.1"/>
    </source>
</evidence>
<dbReference type="Ensembl" id="ENSMMOT00000028104.1">
    <property type="protein sequence ID" value="ENSMMOP00000027633.1"/>
    <property type="gene ID" value="ENSMMOG00000020877.1"/>
</dbReference>
<name>A0A3Q3X984_MOLML</name>
<keyword evidence="4" id="KW-0964">Secreted</keyword>
<dbReference type="AlphaFoldDB" id="A0A3Q3X984"/>
<accession>A0A3Q3X984</accession>
<dbReference type="InterPro" id="IPR039809">
    <property type="entry name" value="Chemokine_b/g/d"/>
</dbReference>
<keyword evidence="3" id="KW-1015">Disulfide bond</keyword>
<keyword evidence="4" id="KW-0145">Chemotaxis</keyword>